<dbReference type="PANTHER" id="PTHR30005:SF0">
    <property type="entry name" value="RETROGRADE REGULATION PROTEIN 2"/>
    <property type="match status" value="1"/>
</dbReference>
<comment type="similarity">
    <text evidence="1">Belongs to the GppA/Ppx family.</text>
</comment>
<dbReference type="Pfam" id="PF21447">
    <property type="entry name" value="Ppx-GppA_III"/>
    <property type="match status" value="1"/>
</dbReference>
<dbReference type="Gene3D" id="1.10.3210.10">
    <property type="entry name" value="Hypothetical protein af1432"/>
    <property type="match status" value="1"/>
</dbReference>
<reference evidence="3 4" key="1">
    <citation type="journal article" date="2015" name="Genome Announc.">
        <title>Expanding the biotechnology potential of lactobacilli through comparative genomics of 213 strains and associated genera.</title>
        <authorList>
            <person name="Sun Z."/>
            <person name="Harris H.M."/>
            <person name="McCann A."/>
            <person name="Guo C."/>
            <person name="Argimon S."/>
            <person name="Zhang W."/>
            <person name="Yang X."/>
            <person name="Jeffery I.B."/>
            <person name="Cooney J.C."/>
            <person name="Kagawa T.F."/>
            <person name="Liu W."/>
            <person name="Song Y."/>
            <person name="Salvetti E."/>
            <person name="Wrobel A."/>
            <person name="Rasinkangas P."/>
            <person name="Parkhill J."/>
            <person name="Rea M.C."/>
            <person name="O'Sullivan O."/>
            <person name="Ritari J."/>
            <person name="Douillard F.P."/>
            <person name="Paul Ross R."/>
            <person name="Yang R."/>
            <person name="Briner A.E."/>
            <person name="Felis G.E."/>
            <person name="de Vos W.M."/>
            <person name="Barrangou R."/>
            <person name="Klaenhammer T.R."/>
            <person name="Caufield P.W."/>
            <person name="Cui Y."/>
            <person name="Zhang H."/>
            <person name="O'Toole P.W."/>
        </authorList>
    </citation>
    <scope>NUCLEOTIDE SEQUENCE [LARGE SCALE GENOMIC DNA]</scope>
    <source>
        <strain evidence="3 4">DSM 17896</strain>
    </source>
</reference>
<dbReference type="GO" id="GO:0016462">
    <property type="term" value="F:pyrophosphatase activity"/>
    <property type="evidence" value="ECO:0007669"/>
    <property type="project" value="TreeGrafter"/>
</dbReference>
<dbReference type="AlphaFoldDB" id="A0A0R2I391"/>
<dbReference type="RefSeq" id="WP_057739770.1">
    <property type="nucleotide sequence ID" value="NZ_JQBW01000004.1"/>
</dbReference>
<sequence length="496" mass="56494">MEKGLVGYMYLQPDRLSLRIVDNDRHQLITQADSGSLHVGTNRIGNYPENIDTIESNLLGFKRIMKDYAVTNYRLFGSLIDMNSMTGEYVASQIKVRTGLHIDWINKNQRLAGLLSAINNNVKQSLHKPLTGYVLCLGLSISDLAYFKDGNYVTSYEIDLGKARLSQLADNLRQTTVTPSEIITDYISSKLEYLVPELGHGEASTLYVQGLSRLKTSQSKLDQVVEYDQNDFMNRYHHLLDSSLQEQAAEYQADEQSVQWVLPGYLILRQTMRLLNTNQLYLTGVDEINGLDEIVHDPEQLTRMVKTEADNLAVRYGADSDHKRFVTKVALQLFDALKPIHRLDDHYRLLLEIACKVDDIGNFINPQGHYRHSAYILEARPLIGLSDRENQVVAEVSRYHSAETPEVDQPHYMQLDSAIQLQVAQLAAILRVADSLDDSRLQKIIHVRLKLVGNDLQIRVITTDDLVLEGWAFQRKNRLFTEVYGLHPQLIVEGEK</sequence>
<dbReference type="STRING" id="396268.IV45_GL001309"/>
<protein>
    <submittedName>
        <fullName evidence="3">Exopolyphosphatase</fullName>
    </submittedName>
</protein>
<proteinExistence type="inferred from homology"/>
<dbReference type="Proteomes" id="UP000050934">
    <property type="component" value="Unassembled WGS sequence"/>
</dbReference>
<evidence type="ECO:0000313" key="3">
    <source>
        <dbReference type="EMBL" id="KRN59560.1"/>
    </source>
</evidence>
<dbReference type="PANTHER" id="PTHR30005">
    <property type="entry name" value="EXOPOLYPHOSPHATASE"/>
    <property type="match status" value="1"/>
</dbReference>
<accession>A0A0R2I391</accession>
<dbReference type="InterPro" id="IPR050273">
    <property type="entry name" value="GppA/Ppx_hydrolase"/>
</dbReference>
<evidence type="ECO:0000256" key="1">
    <source>
        <dbReference type="ARBA" id="ARBA00007125"/>
    </source>
</evidence>
<gene>
    <name evidence="3" type="ORF">IV45_GL001309</name>
</gene>
<dbReference type="OrthoDB" id="9814545at2"/>
<dbReference type="InterPro" id="IPR048950">
    <property type="entry name" value="Ppx_GppA_C"/>
</dbReference>
<evidence type="ECO:0000259" key="2">
    <source>
        <dbReference type="Pfam" id="PF21447"/>
    </source>
</evidence>
<keyword evidence="4" id="KW-1185">Reference proteome</keyword>
<name>A0A0R2I391_9LACO</name>
<evidence type="ECO:0000313" key="4">
    <source>
        <dbReference type="Proteomes" id="UP000050934"/>
    </source>
</evidence>
<dbReference type="Gene3D" id="3.30.420.150">
    <property type="entry name" value="Exopolyphosphatase. Domain 2"/>
    <property type="match status" value="1"/>
</dbReference>
<feature type="domain" description="Ppx/GppA phosphatase C-terminal" evidence="2">
    <location>
        <begin position="309"/>
        <end position="461"/>
    </location>
</feature>
<dbReference type="PATRIC" id="fig|396268.3.peg.1326"/>
<dbReference type="SUPFAM" id="SSF109604">
    <property type="entry name" value="HD-domain/PDEase-like"/>
    <property type="match status" value="1"/>
</dbReference>
<dbReference type="Gene3D" id="3.30.420.40">
    <property type="match status" value="1"/>
</dbReference>
<organism evidence="3 4">
    <name type="scientific">Limosilactobacillus secaliphilus</name>
    <dbReference type="NCBI Taxonomy" id="396268"/>
    <lineage>
        <taxon>Bacteria</taxon>
        <taxon>Bacillati</taxon>
        <taxon>Bacillota</taxon>
        <taxon>Bacilli</taxon>
        <taxon>Lactobacillales</taxon>
        <taxon>Lactobacillaceae</taxon>
        <taxon>Limosilactobacillus</taxon>
    </lineage>
</organism>
<comment type="caution">
    <text evidence="3">The sequence shown here is derived from an EMBL/GenBank/DDBJ whole genome shotgun (WGS) entry which is preliminary data.</text>
</comment>
<dbReference type="EMBL" id="JQBW01000004">
    <property type="protein sequence ID" value="KRN59560.1"/>
    <property type="molecule type" value="Genomic_DNA"/>
</dbReference>